<feature type="region of interest" description="Disordered" evidence="4">
    <location>
        <begin position="1"/>
        <end position="44"/>
    </location>
</feature>
<dbReference type="Proteomes" id="UP000007305">
    <property type="component" value="Chromosome 8"/>
</dbReference>
<dbReference type="EnsemblPlants" id="Zm00001eb338380_T002">
    <property type="protein sequence ID" value="Zm00001eb338380_P002"/>
    <property type="gene ID" value="Zm00001eb338380"/>
</dbReference>
<feature type="region of interest" description="Disordered" evidence="4">
    <location>
        <begin position="74"/>
        <end position="96"/>
    </location>
</feature>
<keyword evidence="1" id="KW-0678">Repressor</keyword>
<dbReference type="InterPro" id="IPR040356">
    <property type="entry name" value="SPEAR"/>
</dbReference>
<evidence type="ECO:0000313" key="5">
    <source>
        <dbReference type="EnsemblPlants" id="Zm00001eb338380_P002"/>
    </source>
</evidence>
<evidence type="ECO:0000256" key="1">
    <source>
        <dbReference type="ARBA" id="ARBA00022491"/>
    </source>
</evidence>
<feature type="region of interest" description="Disordered" evidence="4">
    <location>
        <begin position="149"/>
        <end position="200"/>
    </location>
</feature>
<accession>A0A804QNA6</accession>
<dbReference type="InParanoid" id="A0A804QNA6"/>
<dbReference type="PANTHER" id="PTHR33388:SF37">
    <property type="entry name" value="OS01G0212500 PROTEIN"/>
    <property type="match status" value="1"/>
</dbReference>
<feature type="compositionally biased region" description="Basic residues" evidence="4">
    <location>
        <begin position="28"/>
        <end position="38"/>
    </location>
</feature>
<dbReference type="GO" id="GO:0003700">
    <property type="term" value="F:DNA-binding transcription factor activity"/>
    <property type="evidence" value="ECO:0007669"/>
    <property type="project" value="InterPro"/>
</dbReference>
<feature type="compositionally biased region" description="Polar residues" evidence="4">
    <location>
        <begin position="328"/>
        <end position="342"/>
    </location>
</feature>
<keyword evidence="6" id="KW-1185">Reference proteome</keyword>
<dbReference type="AlphaFoldDB" id="A0A804QNA6"/>
<reference evidence="6" key="1">
    <citation type="journal article" date="2009" name="Science">
        <title>The B73 maize genome: complexity, diversity, and dynamics.</title>
        <authorList>
            <person name="Schnable P.S."/>
            <person name="Ware D."/>
            <person name="Fulton R.S."/>
            <person name="Stein J.C."/>
            <person name="Wei F."/>
            <person name="Pasternak S."/>
            <person name="Liang C."/>
            <person name="Zhang J."/>
            <person name="Fulton L."/>
            <person name="Graves T.A."/>
            <person name="Minx P."/>
            <person name="Reily A.D."/>
            <person name="Courtney L."/>
            <person name="Kruchowski S.S."/>
            <person name="Tomlinson C."/>
            <person name="Strong C."/>
            <person name="Delehaunty K."/>
            <person name="Fronick C."/>
            <person name="Courtney B."/>
            <person name="Rock S.M."/>
            <person name="Belter E."/>
            <person name="Du F."/>
            <person name="Kim K."/>
            <person name="Abbott R.M."/>
            <person name="Cotton M."/>
            <person name="Levy A."/>
            <person name="Marchetto P."/>
            <person name="Ochoa K."/>
            <person name="Jackson S.M."/>
            <person name="Gillam B."/>
            <person name="Chen W."/>
            <person name="Yan L."/>
            <person name="Higginbotham J."/>
            <person name="Cardenas M."/>
            <person name="Waligorski J."/>
            <person name="Applebaum E."/>
            <person name="Phelps L."/>
            <person name="Falcone J."/>
            <person name="Kanchi K."/>
            <person name="Thane T."/>
            <person name="Scimone A."/>
            <person name="Thane N."/>
            <person name="Henke J."/>
            <person name="Wang T."/>
            <person name="Ruppert J."/>
            <person name="Shah N."/>
            <person name="Rotter K."/>
            <person name="Hodges J."/>
            <person name="Ingenthron E."/>
            <person name="Cordes M."/>
            <person name="Kohlberg S."/>
            <person name="Sgro J."/>
            <person name="Delgado B."/>
            <person name="Mead K."/>
            <person name="Chinwalla A."/>
            <person name="Leonard S."/>
            <person name="Crouse K."/>
            <person name="Collura K."/>
            <person name="Kudrna D."/>
            <person name="Currie J."/>
            <person name="He R."/>
            <person name="Angelova A."/>
            <person name="Rajasekar S."/>
            <person name="Mueller T."/>
            <person name="Lomeli R."/>
            <person name="Scara G."/>
            <person name="Ko A."/>
            <person name="Delaney K."/>
            <person name="Wissotski M."/>
            <person name="Lopez G."/>
            <person name="Campos D."/>
            <person name="Braidotti M."/>
            <person name="Ashley E."/>
            <person name="Golser W."/>
            <person name="Kim H."/>
            <person name="Lee S."/>
            <person name="Lin J."/>
            <person name="Dujmic Z."/>
            <person name="Kim W."/>
            <person name="Talag J."/>
            <person name="Zuccolo A."/>
            <person name="Fan C."/>
            <person name="Sebastian A."/>
            <person name="Kramer M."/>
            <person name="Spiegel L."/>
            <person name="Nascimento L."/>
            <person name="Zutavern T."/>
            <person name="Miller B."/>
            <person name="Ambroise C."/>
            <person name="Muller S."/>
            <person name="Spooner W."/>
            <person name="Narechania A."/>
            <person name="Ren L."/>
            <person name="Wei S."/>
            <person name="Kumari S."/>
            <person name="Faga B."/>
            <person name="Levy M.J."/>
            <person name="McMahan L."/>
            <person name="Van Buren P."/>
            <person name="Vaughn M.W."/>
            <person name="Ying K."/>
            <person name="Yeh C.-T."/>
            <person name="Emrich S.J."/>
            <person name="Jia Y."/>
            <person name="Kalyanaraman A."/>
            <person name="Hsia A.-P."/>
            <person name="Barbazuk W.B."/>
            <person name="Baucom R.S."/>
            <person name="Brutnell T.P."/>
            <person name="Carpita N.C."/>
            <person name="Chaparro C."/>
            <person name="Chia J.-M."/>
            <person name="Deragon J.-M."/>
            <person name="Estill J.C."/>
            <person name="Fu Y."/>
            <person name="Jeddeloh J.A."/>
            <person name="Han Y."/>
            <person name="Lee H."/>
            <person name="Li P."/>
            <person name="Lisch D.R."/>
            <person name="Liu S."/>
            <person name="Liu Z."/>
            <person name="Nagel D.H."/>
            <person name="McCann M.C."/>
            <person name="SanMiguel P."/>
            <person name="Myers A.M."/>
            <person name="Nettleton D."/>
            <person name="Nguyen J."/>
            <person name="Penning B.W."/>
            <person name="Ponnala L."/>
            <person name="Schneider K.L."/>
            <person name="Schwartz D.C."/>
            <person name="Sharma A."/>
            <person name="Soderlund C."/>
            <person name="Springer N.M."/>
            <person name="Sun Q."/>
            <person name="Wang H."/>
            <person name="Waterman M."/>
            <person name="Westerman R."/>
            <person name="Wolfgruber T.K."/>
            <person name="Yang L."/>
            <person name="Yu Y."/>
            <person name="Zhang L."/>
            <person name="Zhou S."/>
            <person name="Zhu Q."/>
            <person name="Bennetzen J.L."/>
            <person name="Dawe R.K."/>
            <person name="Jiang J."/>
            <person name="Jiang N."/>
            <person name="Presting G.G."/>
            <person name="Wessler S.R."/>
            <person name="Aluru S."/>
            <person name="Martienssen R.A."/>
            <person name="Clifton S.W."/>
            <person name="McCombie W.R."/>
            <person name="Wing R.A."/>
            <person name="Wilson R.K."/>
        </authorList>
    </citation>
    <scope>NUCLEOTIDE SEQUENCE [LARGE SCALE GENOMIC DNA]</scope>
    <source>
        <strain evidence="6">cv. B73</strain>
    </source>
</reference>
<proteinExistence type="predicted"/>
<dbReference type="Gramene" id="Zm00001eb338380_T002">
    <property type="protein sequence ID" value="Zm00001eb338380_P002"/>
    <property type="gene ID" value="Zm00001eb338380"/>
</dbReference>
<feature type="compositionally biased region" description="Pro residues" evidence="4">
    <location>
        <begin position="80"/>
        <end position="91"/>
    </location>
</feature>
<protein>
    <submittedName>
        <fullName evidence="5">Uncharacterized protein</fullName>
    </submittedName>
</protein>
<name>A0A804QNA6_MAIZE</name>
<evidence type="ECO:0000256" key="4">
    <source>
        <dbReference type="SAM" id="MobiDB-lite"/>
    </source>
</evidence>
<evidence type="ECO:0000313" key="6">
    <source>
        <dbReference type="Proteomes" id="UP000007305"/>
    </source>
</evidence>
<dbReference type="PANTHER" id="PTHR33388">
    <property type="entry name" value="OS01G0212500 PROTEIN"/>
    <property type="match status" value="1"/>
</dbReference>
<reference evidence="5" key="3">
    <citation type="submission" date="2021-05" db="UniProtKB">
        <authorList>
            <consortium name="EnsemblPlants"/>
        </authorList>
    </citation>
    <scope>IDENTIFICATION</scope>
    <source>
        <strain evidence="5">cv. B73</strain>
    </source>
</reference>
<keyword evidence="2" id="KW-0805">Transcription regulation</keyword>
<keyword evidence="3" id="KW-0804">Transcription</keyword>
<feature type="compositionally biased region" description="Low complexity" evidence="4">
    <location>
        <begin position="163"/>
        <end position="175"/>
    </location>
</feature>
<evidence type="ECO:0000256" key="3">
    <source>
        <dbReference type="ARBA" id="ARBA00023163"/>
    </source>
</evidence>
<evidence type="ECO:0000256" key="2">
    <source>
        <dbReference type="ARBA" id="ARBA00023015"/>
    </source>
</evidence>
<reference evidence="5" key="2">
    <citation type="submission" date="2019-07" db="EMBL/GenBank/DDBJ databases">
        <authorList>
            <person name="Seetharam A."/>
            <person name="Woodhouse M."/>
            <person name="Cannon E."/>
        </authorList>
    </citation>
    <scope>NUCLEOTIDE SEQUENCE [LARGE SCALE GENOMIC DNA]</scope>
    <source>
        <strain evidence="5">cv. B73</strain>
    </source>
</reference>
<dbReference type="FunCoup" id="A0A804QNA6">
    <property type="interactions" value="3"/>
</dbReference>
<feature type="region of interest" description="Disordered" evidence="4">
    <location>
        <begin position="303"/>
        <end position="342"/>
    </location>
</feature>
<feature type="compositionally biased region" description="Polar residues" evidence="4">
    <location>
        <begin position="152"/>
        <end position="162"/>
    </location>
</feature>
<organism evidence="5 6">
    <name type="scientific">Zea mays</name>
    <name type="common">Maize</name>
    <dbReference type="NCBI Taxonomy" id="4577"/>
    <lineage>
        <taxon>Eukaryota</taxon>
        <taxon>Viridiplantae</taxon>
        <taxon>Streptophyta</taxon>
        <taxon>Embryophyta</taxon>
        <taxon>Tracheophyta</taxon>
        <taxon>Spermatophyta</taxon>
        <taxon>Magnoliopsida</taxon>
        <taxon>Liliopsida</taxon>
        <taxon>Poales</taxon>
        <taxon>Poaceae</taxon>
        <taxon>PACMAD clade</taxon>
        <taxon>Panicoideae</taxon>
        <taxon>Andropogonodae</taxon>
        <taxon>Andropogoneae</taxon>
        <taxon>Tripsacinae</taxon>
        <taxon>Zea</taxon>
    </lineage>
</organism>
<sequence length="377" mass="40794">MVYEQDRGNHHQLPRFCTAGAAPGVARASKKSKPKKAPQRGLGVAQLERILIEEQKNMEEGPTTAMPVTTRTAHLGPLLPMHPPPPPPPPLSLSALPRDAGVHCGYDPPVLWDPAAADPLKHPYKKRSLCPQPPPLPTVRAASFSSSFRRSGLTTRQQCHGQVSTALSLTVSTSTHPTEPPSMYSSRSSAPPPADEDDREAAGVDRFCPFVFEGPNPATYRTTAAGKASFVARTRRTREAAGFPGVCPDPDLSRYELRAANYFSSSASYSEWSSELARHIKSSKGNEHEPACCYLTLNAQPPPAPRVKQPAALPPNHRPELRDFGGVTQPQHGSASASSSRPFYNFMPLPVGPVRCERPLSEIKADVSDGVDLELKL</sequence>